<evidence type="ECO:0000256" key="3">
    <source>
        <dbReference type="ARBA" id="ARBA00022605"/>
    </source>
</evidence>
<evidence type="ECO:0000256" key="4">
    <source>
        <dbReference type="ARBA" id="ARBA00022650"/>
    </source>
</evidence>
<protein>
    <recommendedName>
        <fullName evidence="2">glutamate-5-semialdehyde dehydrogenase</fullName>
        <ecNumber evidence="2">1.2.1.41</ecNumber>
    </recommendedName>
</protein>
<dbReference type="PANTHER" id="PTHR11063:SF8">
    <property type="entry name" value="DELTA-1-PYRROLINE-5-CARBOXYLATE SYNTHASE"/>
    <property type="match status" value="1"/>
</dbReference>
<dbReference type="GO" id="GO:0050661">
    <property type="term" value="F:NADP binding"/>
    <property type="evidence" value="ECO:0007669"/>
    <property type="project" value="InterPro"/>
</dbReference>
<dbReference type="SUPFAM" id="SSF53720">
    <property type="entry name" value="ALDH-like"/>
    <property type="match status" value="1"/>
</dbReference>
<evidence type="ECO:0000259" key="8">
    <source>
        <dbReference type="Pfam" id="PF00171"/>
    </source>
</evidence>
<keyword evidence="3" id="KW-0028">Amino-acid biosynthesis</keyword>
<evidence type="ECO:0000256" key="5">
    <source>
        <dbReference type="ARBA" id="ARBA00022857"/>
    </source>
</evidence>
<dbReference type="HAMAP" id="MF_00412">
    <property type="entry name" value="ProA"/>
    <property type="match status" value="1"/>
</dbReference>
<proteinExistence type="inferred from homology"/>
<keyword evidence="6 9" id="KW-0560">Oxidoreductase</keyword>
<dbReference type="CDD" id="cd07079">
    <property type="entry name" value="ALDH_F18-19_ProA-GPR"/>
    <property type="match status" value="1"/>
</dbReference>
<comment type="catalytic activity">
    <reaction evidence="7">
        <text>L-glutamate 5-semialdehyde + phosphate + NADP(+) = L-glutamyl 5-phosphate + NADPH + H(+)</text>
        <dbReference type="Rhea" id="RHEA:19541"/>
        <dbReference type="ChEBI" id="CHEBI:15378"/>
        <dbReference type="ChEBI" id="CHEBI:43474"/>
        <dbReference type="ChEBI" id="CHEBI:57783"/>
        <dbReference type="ChEBI" id="CHEBI:58066"/>
        <dbReference type="ChEBI" id="CHEBI:58274"/>
        <dbReference type="ChEBI" id="CHEBI:58349"/>
        <dbReference type="EC" id="1.2.1.41"/>
    </reaction>
</comment>
<dbReference type="PROSITE" id="PS01223">
    <property type="entry name" value="PROA"/>
    <property type="match status" value="1"/>
</dbReference>
<dbReference type="EC" id="1.2.1.41" evidence="2"/>
<dbReference type="Gene3D" id="3.40.309.10">
    <property type="entry name" value="Aldehyde Dehydrogenase, Chain A, domain 2"/>
    <property type="match status" value="1"/>
</dbReference>
<evidence type="ECO:0000256" key="2">
    <source>
        <dbReference type="ARBA" id="ARBA00013002"/>
    </source>
</evidence>
<dbReference type="InterPro" id="IPR016162">
    <property type="entry name" value="Ald_DH_N"/>
</dbReference>
<dbReference type="GO" id="GO:0004350">
    <property type="term" value="F:glutamate-5-semialdehyde dehydrogenase activity"/>
    <property type="evidence" value="ECO:0007669"/>
    <property type="project" value="UniProtKB-EC"/>
</dbReference>
<dbReference type="Pfam" id="PF00171">
    <property type="entry name" value="Aldedh"/>
    <property type="match status" value="1"/>
</dbReference>
<dbReference type="InterPro" id="IPR016163">
    <property type="entry name" value="Ald_DH_C"/>
</dbReference>
<keyword evidence="4" id="KW-0641">Proline biosynthesis</keyword>
<dbReference type="InterPro" id="IPR015590">
    <property type="entry name" value="Aldehyde_DH_dom"/>
</dbReference>
<dbReference type="EMBL" id="KC503371">
    <property type="protein sequence ID" value="AGT02537.1"/>
    <property type="molecule type" value="Genomic_DNA"/>
</dbReference>
<name>U5KL68_HERMU</name>
<feature type="domain" description="Aldehyde dehydrogenase" evidence="8">
    <location>
        <begin position="7"/>
        <end position="272"/>
    </location>
</feature>
<dbReference type="NCBIfam" id="TIGR00407">
    <property type="entry name" value="proA"/>
    <property type="match status" value="1"/>
</dbReference>
<dbReference type="GO" id="GO:0055129">
    <property type="term" value="P:L-proline biosynthetic process"/>
    <property type="evidence" value="ECO:0007669"/>
    <property type="project" value="UniProtKB-UniPathway"/>
</dbReference>
<keyword evidence="5" id="KW-0521">NADP</keyword>
<dbReference type="Gene3D" id="3.40.605.10">
    <property type="entry name" value="Aldehyde Dehydrogenase, Chain A, domain 1"/>
    <property type="match status" value="1"/>
</dbReference>
<organism evidence="9">
    <name type="scientific">Herpetomonas muscarum</name>
    <dbReference type="NCBI Taxonomy" id="5718"/>
    <lineage>
        <taxon>Eukaryota</taxon>
        <taxon>Discoba</taxon>
        <taxon>Euglenozoa</taxon>
        <taxon>Kinetoplastea</taxon>
        <taxon>Metakinetoplastina</taxon>
        <taxon>Trypanosomatida</taxon>
        <taxon>Trypanosomatidae</taxon>
        <taxon>Herpetomonas</taxon>
    </lineage>
</organism>
<evidence type="ECO:0000256" key="7">
    <source>
        <dbReference type="ARBA" id="ARBA00049024"/>
    </source>
</evidence>
<dbReference type="InterPro" id="IPR000965">
    <property type="entry name" value="GPR_dom"/>
</dbReference>
<dbReference type="PANTHER" id="PTHR11063">
    <property type="entry name" value="GLUTAMATE SEMIALDEHYDE DEHYDROGENASE"/>
    <property type="match status" value="1"/>
</dbReference>
<comment type="pathway">
    <text evidence="1">Amino-acid biosynthesis; L-proline biosynthesis; L-glutamate 5-semialdehyde from L-glutamate: step 2/2.</text>
</comment>
<sequence length="453" mass="47738">MSAEGIESMKAAARAAREGSLKLNELTYAQRQEVLRAVADALDKNRATILAANAKDMQAAADTKLAAPLLKRLELSDQKIDVLVSGIRSIAEQPDPLGRVLNSRYLDDDLLLVQQTASIGVLLIIFESRPDSLPQIAALALSSGNGLLLKGGREAEHSNSALHRIIVDAVRAAAPSVPEGIIGLITNRAEVYELLRLDGDIDLVIPRGGNAMVKNIQQSTNIPVLGHADGICHVYLHEDAGVAEAVAIATDAKLNYPAACNAAETLLLNEKLLTAPDGDSTKAAAIVAAMAKAGVRFLVGPALQARPEAAAILPASTEAAATLHMEYGDNQMTVEVVPDFAHAIRHINTHGSHHTDCIVTGDGAAAAAFEKGVDSACVFRNCSTRFADGYRFGLGAEVGISTSRIHARGPVGVEGLLTMKWVLAPKEGAAKPYATVEQFQSGERAFTHKPASQ</sequence>
<evidence type="ECO:0000256" key="1">
    <source>
        <dbReference type="ARBA" id="ARBA00004985"/>
    </source>
</evidence>
<evidence type="ECO:0000313" key="9">
    <source>
        <dbReference type="EMBL" id="AGT02537.1"/>
    </source>
</evidence>
<dbReference type="UniPathway" id="UPA00098">
    <property type="reaction ID" value="UER00360"/>
</dbReference>
<dbReference type="InterPro" id="IPR020593">
    <property type="entry name" value="G-glutamylP_reductase_CS"/>
</dbReference>
<dbReference type="NCBIfam" id="NF001221">
    <property type="entry name" value="PRK00197.1"/>
    <property type="match status" value="1"/>
</dbReference>
<reference evidence="9" key="1">
    <citation type="submission" date="2013-01" db="EMBL/GenBank/DDBJ databases">
        <title>Genomic Cooperation Between Trypanosomatids and Their Bacterial Endosymbionts in the Synthesis of Essential Amino Acids Heavily Influenced by Multiple Lateral Gene Transfer Events.</title>
        <authorList>
            <person name="Alves J.M.P."/>
            <person name="Klein C."/>
            <person name="Maia da Silva F."/>
            <person name="Costa Martins A.G."/>
            <person name="Serrano M.G."/>
            <person name="Buck G.A."/>
            <person name="Vasconcelos A.T.R."/>
            <person name="France-Sagot M."/>
            <person name="Teixeira M.M.G."/>
            <person name="Motta M.C.M."/>
            <person name="Camargo E.P."/>
        </authorList>
    </citation>
    <scope>NUCLEOTIDE SEQUENCE</scope>
</reference>
<accession>U5KL68</accession>
<dbReference type="InterPro" id="IPR016161">
    <property type="entry name" value="Ald_DH/histidinol_DH"/>
</dbReference>
<dbReference type="AlphaFoldDB" id="U5KL68"/>
<evidence type="ECO:0000256" key="6">
    <source>
        <dbReference type="ARBA" id="ARBA00023002"/>
    </source>
</evidence>
<dbReference type="InterPro" id="IPR012134">
    <property type="entry name" value="Glu-5-SA_DH"/>
</dbReference>
<dbReference type="PIRSF" id="PIRSF000151">
    <property type="entry name" value="GPR"/>
    <property type="match status" value="1"/>
</dbReference>